<reference evidence="16" key="1">
    <citation type="submission" date="2016-10" db="EMBL/GenBank/DDBJ databases">
        <authorList>
            <person name="Varghese N."/>
            <person name="Submissions S."/>
        </authorList>
    </citation>
    <scope>NUCLEOTIDE SEQUENCE [LARGE SCALE GENOMIC DNA]</scope>
    <source>
        <strain evidence="16">JCM 18416</strain>
    </source>
</reference>
<keyword evidence="4" id="KW-0235">DNA replication</keyword>
<dbReference type="InterPro" id="IPR012309">
    <property type="entry name" value="DNA_ligase_ATP-dep_C"/>
</dbReference>
<protein>
    <recommendedName>
        <fullName evidence="1">DNA ligase (ATP)</fullName>
        <ecNumber evidence="1">6.5.1.1</ecNumber>
    </recommendedName>
</protein>
<keyword evidence="10" id="KW-0233">DNA recombination</keyword>
<dbReference type="PROSITE" id="PS50160">
    <property type="entry name" value="DNA_LIGASE_A3"/>
    <property type="match status" value="1"/>
</dbReference>
<dbReference type="OrthoDB" id="9767858at2"/>
<keyword evidence="6" id="KW-0547">Nucleotide-binding</keyword>
<evidence type="ECO:0000256" key="1">
    <source>
        <dbReference type="ARBA" id="ARBA00012727"/>
    </source>
</evidence>
<keyword evidence="9" id="KW-0460">Magnesium</keyword>
<accession>A0A1H0X719</accession>
<keyword evidence="3" id="KW-0132">Cell division</keyword>
<evidence type="ECO:0000256" key="3">
    <source>
        <dbReference type="ARBA" id="ARBA00022618"/>
    </source>
</evidence>
<dbReference type="NCBIfam" id="NF006701">
    <property type="entry name" value="PRK09247.1"/>
    <property type="match status" value="1"/>
</dbReference>
<proteinExistence type="predicted"/>
<comment type="catalytic activity">
    <reaction evidence="13">
        <text>ATP + (deoxyribonucleotide)n-3'-hydroxyl + 5'-phospho-(deoxyribonucleotide)m = (deoxyribonucleotide)n+m + AMP + diphosphate.</text>
        <dbReference type="EC" id="6.5.1.1"/>
    </reaction>
</comment>
<dbReference type="InterPro" id="IPR012340">
    <property type="entry name" value="NA-bd_OB-fold"/>
</dbReference>
<dbReference type="InterPro" id="IPR012310">
    <property type="entry name" value="DNA_ligase_ATP-dep_cent"/>
</dbReference>
<dbReference type="RefSeq" id="WP_090432308.1">
    <property type="nucleotide sequence ID" value="NZ_FNJJ01000010.1"/>
</dbReference>
<dbReference type="Pfam" id="PF01068">
    <property type="entry name" value="DNA_ligase_A_M"/>
    <property type="match status" value="1"/>
</dbReference>
<keyword evidence="5" id="KW-0479">Metal-binding</keyword>
<feature type="domain" description="ATP-dependent DNA ligase family profile" evidence="14">
    <location>
        <begin position="323"/>
        <end position="455"/>
    </location>
</feature>
<dbReference type="Pfam" id="PF04675">
    <property type="entry name" value="DNA_ligase_A_N"/>
    <property type="match status" value="1"/>
</dbReference>
<dbReference type="GeneID" id="300932787"/>
<evidence type="ECO:0000256" key="2">
    <source>
        <dbReference type="ARBA" id="ARBA00022598"/>
    </source>
</evidence>
<evidence type="ECO:0000256" key="10">
    <source>
        <dbReference type="ARBA" id="ARBA00023172"/>
    </source>
</evidence>
<dbReference type="GO" id="GO:0006281">
    <property type="term" value="P:DNA repair"/>
    <property type="evidence" value="ECO:0007669"/>
    <property type="project" value="UniProtKB-KW"/>
</dbReference>
<evidence type="ECO:0000256" key="9">
    <source>
        <dbReference type="ARBA" id="ARBA00022842"/>
    </source>
</evidence>
<dbReference type="GO" id="GO:0051301">
    <property type="term" value="P:cell division"/>
    <property type="evidence" value="ECO:0007669"/>
    <property type="project" value="UniProtKB-KW"/>
</dbReference>
<evidence type="ECO:0000256" key="4">
    <source>
        <dbReference type="ARBA" id="ARBA00022705"/>
    </source>
</evidence>
<dbReference type="GO" id="GO:0046872">
    <property type="term" value="F:metal ion binding"/>
    <property type="evidence" value="ECO:0007669"/>
    <property type="project" value="UniProtKB-KW"/>
</dbReference>
<dbReference type="SUPFAM" id="SSF50249">
    <property type="entry name" value="Nucleic acid-binding proteins"/>
    <property type="match status" value="1"/>
</dbReference>
<dbReference type="EMBL" id="FNJJ01000010">
    <property type="protein sequence ID" value="SDP98710.1"/>
    <property type="molecule type" value="Genomic_DNA"/>
</dbReference>
<dbReference type="AlphaFoldDB" id="A0A1H0X719"/>
<dbReference type="GO" id="GO:0005524">
    <property type="term" value="F:ATP binding"/>
    <property type="evidence" value="ECO:0007669"/>
    <property type="project" value="UniProtKB-KW"/>
</dbReference>
<evidence type="ECO:0000313" key="16">
    <source>
        <dbReference type="Proteomes" id="UP000199460"/>
    </source>
</evidence>
<dbReference type="NCBIfam" id="TIGR04120">
    <property type="entry name" value="DNA_lig_bact"/>
    <property type="match status" value="1"/>
</dbReference>
<dbReference type="CDD" id="cd07897">
    <property type="entry name" value="Adenylation_DNA_ligase_Bac1"/>
    <property type="match status" value="1"/>
</dbReference>
<evidence type="ECO:0000256" key="8">
    <source>
        <dbReference type="ARBA" id="ARBA00022840"/>
    </source>
</evidence>
<evidence type="ECO:0000256" key="7">
    <source>
        <dbReference type="ARBA" id="ARBA00022763"/>
    </source>
</evidence>
<keyword evidence="7" id="KW-0227">DNA damage</keyword>
<evidence type="ECO:0000256" key="5">
    <source>
        <dbReference type="ARBA" id="ARBA00022723"/>
    </source>
</evidence>
<dbReference type="GO" id="GO:0006260">
    <property type="term" value="P:DNA replication"/>
    <property type="evidence" value="ECO:0007669"/>
    <property type="project" value="UniProtKB-KW"/>
</dbReference>
<sequence>MKAFAELYARLDATTSSNAKLQAMQEYFAEAPPADAAWAVYFLAGGRPRQVVPTRVLRELATRLSGLSDWLFEESYQAVGDLAETIALLLPESQHASEQGLAWWLEEQLLPLRGLPPAELAERLPPLWAQLDRPSLMVSLKLLTGAFRVGVSKLLVTRALAGLAQIDAKRVAQRLVGYTDLSHRPSAQRYLALIAAESEDEHAQRGGQPYPFFLAHPLQHPLEQFDAQLGPASDWLVEWKWDGIRAQLVKRDGRLWLWSRGEELITERFPELHELAEALPDGSVLDGELVAWKEPATGSGAVFGIQPFALLQQRIGRKTLSKKLLEEVPAALLAYDLLEWRGEDWRSRPQDERRARLELLVAEVGDARLQLSPQLTGRDWQDFARQREASRELGVEGMMLKRRDSLYGVGRTRDLGLWWKWKIDPFSVDAVLIYAQRGHGRRASLYSDYTFAVWDDSTPGERVLVPFAKAYSGLTDDEMRKVDAIIRKTTVEKFGPVRSVTPTLVFELGFEGIALSKRHKSGVAVRFPRMLRWRTDKRVEDADTLATLQGLL</sequence>
<dbReference type="GO" id="GO:0003910">
    <property type="term" value="F:DNA ligase (ATP) activity"/>
    <property type="evidence" value="ECO:0007669"/>
    <property type="project" value="UniProtKB-EC"/>
</dbReference>
<keyword evidence="16" id="KW-1185">Reference proteome</keyword>
<dbReference type="CDD" id="cd07972">
    <property type="entry name" value="OBF_DNA_ligase_Arch_LigB"/>
    <property type="match status" value="1"/>
</dbReference>
<evidence type="ECO:0000256" key="11">
    <source>
        <dbReference type="ARBA" id="ARBA00023204"/>
    </source>
</evidence>
<dbReference type="PANTHER" id="PTHR45674:SF13">
    <property type="entry name" value="DNA LIGASE-RELATED"/>
    <property type="match status" value="1"/>
</dbReference>
<dbReference type="GO" id="GO:0006310">
    <property type="term" value="P:DNA recombination"/>
    <property type="evidence" value="ECO:0007669"/>
    <property type="project" value="UniProtKB-KW"/>
</dbReference>
<dbReference type="Gene3D" id="2.40.50.140">
    <property type="entry name" value="Nucleic acid-binding proteins"/>
    <property type="match status" value="1"/>
</dbReference>
<keyword evidence="2 15" id="KW-0436">Ligase</keyword>
<dbReference type="Pfam" id="PF04679">
    <property type="entry name" value="DNA_ligase_A_C"/>
    <property type="match status" value="1"/>
</dbReference>
<dbReference type="PANTHER" id="PTHR45674">
    <property type="entry name" value="DNA LIGASE 1/3 FAMILY MEMBER"/>
    <property type="match status" value="1"/>
</dbReference>
<keyword evidence="12" id="KW-0131">Cell cycle</keyword>
<dbReference type="GO" id="GO:0003677">
    <property type="term" value="F:DNA binding"/>
    <property type="evidence" value="ECO:0007669"/>
    <property type="project" value="InterPro"/>
</dbReference>
<gene>
    <name evidence="15" type="ORF">SAMN05216213_11062</name>
</gene>
<dbReference type="Gene3D" id="1.10.3260.10">
    <property type="entry name" value="DNA ligase, ATP-dependent, N-terminal domain"/>
    <property type="match status" value="1"/>
</dbReference>
<evidence type="ECO:0000256" key="12">
    <source>
        <dbReference type="ARBA" id="ARBA00023306"/>
    </source>
</evidence>
<evidence type="ECO:0000313" key="15">
    <source>
        <dbReference type="EMBL" id="SDP98710.1"/>
    </source>
</evidence>
<dbReference type="Gene3D" id="3.30.470.30">
    <property type="entry name" value="DNA ligase/mRNA capping enzyme"/>
    <property type="match status" value="1"/>
</dbReference>
<name>A0A1H0X719_9GAMM</name>
<dbReference type="InterPro" id="IPR012308">
    <property type="entry name" value="DNA_ligase_ATP-dep_N"/>
</dbReference>
<organism evidence="15 16">
    <name type="scientific">Ectopseudomonas guguanensis</name>
    <dbReference type="NCBI Taxonomy" id="1198456"/>
    <lineage>
        <taxon>Bacteria</taxon>
        <taxon>Pseudomonadati</taxon>
        <taxon>Pseudomonadota</taxon>
        <taxon>Gammaproteobacteria</taxon>
        <taxon>Pseudomonadales</taxon>
        <taxon>Pseudomonadaceae</taxon>
        <taxon>Ectopseudomonas</taxon>
    </lineage>
</organism>
<evidence type="ECO:0000256" key="6">
    <source>
        <dbReference type="ARBA" id="ARBA00022741"/>
    </source>
</evidence>
<dbReference type="InterPro" id="IPR026333">
    <property type="entry name" value="ATP_dep_DNA_lig_pp_1105_fam"/>
</dbReference>
<keyword evidence="11" id="KW-0234">DNA repair</keyword>
<dbReference type="InterPro" id="IPR050191">
    <property type="entry name" value="ATP-dep_DNA_ligase"/>
</dbReference>
<evidence type="ECO:0000259" key="14">
    <source>
        <dbReference type="PROSITE" id="PS50160"/>
    </source>
</evidence>
<dbReference type="Proteomes" id="UP000199460">
    <property type="component" value="Unassembled WGS sequence"/>
</dbReference>
<dbReference type="InterPro" id="IPR036599">
    <property type="entry name" value="DNA_ligase_N_sf"/>
</dbReference>
<evidence type="ECO:0000256" key="13">
    <source>
        <dbReference type="ARBA" id="ARBA00034003"/>
    </source>
</evidence>
<dbReference type="EC" id="6.5.1.1" evidence="1"/>
<dbReference type="SUPFAM" id="SSF56091">
    <property type="entry name" value="DNA ligase/mRNA capping enzyme, catalytic domain"/>
    <property type="match status" value="1"/>
</dbReference>
<dbReference type="PROSITE" id="PS00697">
    <property type="entry name" value="DNA_LIGASE_A1"/>
    <property type="match status" value="1"/>
</dbReference>
<keyword evidence="8" id="KW-0067">ATP-binding</keyword>
<dbReference type="InterPro" id="IPR016059">
    <property type="entry name" value="DNA_ligase_ATP-dep_CS"/>
</dbReference>